<dbReference type="InParanoid" id="D3BAU2"/>
<dbReference type="InterPro" id="IPR036743">
    <property type="entry name" value="ARPC5_sf"/>
</dbReference>
<gene>
    <name evidence="7" type="primary">arcE</name>
    <name evidence="7" type="ORF">PPL_05673</name>
</gene>
<feature type="compositionally biased region" description="Basic and acidic residues" evidence="6">
    <location>
        <begin position="10"/>
        <end position="23"/>
    </location>
</feature>
<comment type="similarity">
    <text evidence="2 5">Belongs to the ARPC5 family.</text>
</comment>
<dbReference type="PIRSF" id="PIRSF039096">
    <property type="entry name" value="p16-ARC"/>
    <property type="match status" value="1"/>
</dbReference>
<dbReference type="AlphaFoldDB" id="D3BAU2"/>
<dbReference type="Proteomes" id="UP000001396">
    <property type="component" value="Unassembled WGS sequence"/>
</dbReference>
<dbReference type="GO" id="GO:0034314">
    <property type="term" value="P:Arp2/3 complex-mediated actin nucleation"/>
    <property type="evidence" value="ECO:0007669"/>
    <property type="project" value="InterPro"/>
</dbReference>
<dbReference type="GO" id="GO:0030833">
    <property type="term" value="P:regulation of actin filament polymerization"/>
    <property type="evidence" value="ECO:0007669"/>
    <property type="project" value="InterPro"/>
</dbReference>
<comment type="subcellular location">
    <subcellularLocation>
        <location evidence="1">Cytoplasm</location>
        <location evidence="1">Cytoskeleton</location>
    </subcellularLocation>
</comment>
<evidence type="ECO:0000256" key="5">
    <source>
        <dbReference type="RuleBase" id="RU004301"/>
    </source>
</evidence>
<organism evidence="7 8">
    <name type="scientific">Heterostelium pallidum (strain ATCC 26659 / Pp 5 / PN500)</name>
    <name type="common">Cellular slime mold</name>
    <name type="synonym">Polysphondylium pallidum</name>
    <dbReference type="NCBI Taxonomy" id="670386"/>
    <lineage>
        <taxon>Eukaryota</taxon>
        <taxon>Amoebozoa</taxon>
        <taxon>Evosea</taxon>
        <taxon>Eumycetozoa</taxon>
        <taxon>Dictyostelia</taxon>
        <taxon>Acytosteliales</taxon>
        <taxon>Acytosteliaceae</taxon>
        <taxon>Heterostelium</taxon>
    </lineage>
</organism>
<evidence type="ECO:0000256" key="3">
    <source>
        <dbReference type="ARBA" id="ARBA00022490"/>
    </source>
</evidence>
<dbReference type="InterPro" id="IPR006789">
    <property type="entry name" value="ARPC5"/>
</dbReference>
<name>D3BAU2_HETP5</name>
<comment type="function">
    <text evidence="5">Functions as component of the Arp2/3 complex which is involved in regulation of actin polymerization and together with an activating nucleation-promoting factor (NPF) mediates the formation of branched actin networks. Arp2/3 complex plays a critical role in the control of cell morphogenesis via the modulation of cell polarity development.</text>
</comment>
<keyword evidence="3" id="KW-0963">Cytoplasm</keyword>
<proteinExistence type="inferred from homology"/>
<dbReference type="FunCoup" id="D3BAU2">
    <property type="interactions" value="406"/>
</dbReference>
<dbReference type="GeneID" id="31361157"/>
<feature type="region of interest" description="Disordered" evidence="6">
    <location>
        <begin position="1"/>
        <end position="23"/>
    </location>
</feature>
<dbReference type="RefSeq" id="XP_020433796.1">
    <property type="nucleotide sequence ID" value="XM_020576547.1"/>
</dbReference>
<dbReference type="SUPFAM" id="SSF69103">
    <property type="entry name" value="Arp2/3 complex 16 kDa subunit ARPC5"/>
    <property type="match status" value="1"/>
</dbReference>
<protein>
    <recommendedName>
        <fullName evidence="5">Actin-related protein 2/3 complex subunit 5</fullName>
    </recommendedName>
</protein>
<dbReference type="OMA" id="GMGCIMR"/>
<dbReference type="GO" id="GO:0005885">
    <property type="term" value="C:Arp2/3 protein complex"/>
    <property type="evidence" value="ECO:0007669"/>
    <property type="project" value="InterPro"/>
</dbReference>
<dbReference type="Pfam" id="PF04699">
    <property type="entry name" value="P16-Arc"/>
    <property type="match status" value="1"/>
</dbReference>
<dbReference type="STRING" id="670386.D3BAU2"/>
<accession>D3BAU2</accession>
<evidence type="ECO:0000256" key="1">
    <source>
        <dbReference type="ARBA" id="ARBA00004245"/>
    </source>
</evidence>
<evidence type="ECO:0000313" key="7">
    <source>
        <dbReference type="EMBL" id="EFA81679.1"/>
    </source>
</evidence>
<evidence type="ECO:0000256" key="2">
    <source>
        <dbReference type="ARBA" id="ARBA00006084"/>
    </source>
</evidence>
<evidence type="ECO:0000313" key="8">
    <source>
        <dbReference type="Proteomes" id="UP000001396"/>
    </source>
</evidence>
<reference evidence="7 8" key="1">
    <citation type="journal article" date="2011" name="Genome Res.">
        <title>Phylogeny-wide analysis of social amoeba genomes highlights ancient origins for complex intercellular communication.</title>
        <authorList>
            <person name="Heidel A.J."/>
            <person name="Lawal H.M."/>
            <person name="Felder M."/>
            <person name="Schilde C."/>
            <person name="Helps N.R."/>
            <person name="Tunggal B."/>
            <person name="Rivero F."/>
            <person name="John U."/>
            <person name="Schleicher M."/>
            <person name="Eichinger L."/>
            <person name="Platzer M."/>
            <person name="Noegel A.A."/>
            <person name="Schaap P."/>
            <person name="Gloeckner G."/>
        </authorList>
    </citation>
    <scope>NUCLEOTIDE SEQUENCE [LARGE SCALE GENOMIC DNA]</scope>
    <source>
        <strain evidence="8">ATCC 26659 / Pp 5 / PN500</strain>
    </source>
</reference>
<keyword evidence="4 5" id="KW-0206">Cytoskeleton</keyword>
<evidence type="ECO:0000256" key="4">
    <source>
        <dbReference type="ARBA" id="ARBA00023212"/>
    </source>
</evidence>
<dbReference type="Gene3D" id="1.25.40.190">
    <property type="entry name" value="Actin-related protein 2/3 complex subunit 5"/>
    <property type="match status" value="1"/>
</dbReference>
<sequence>MSNYEEENIEEKTTGGKSDAEYKSDIAAREREVTKFLNQSKAVDALPVVLADPPIYTKSQAIKDQNAAIVINVLSNIKEKEIDGCLESLDADQLDILMKYIYRGLAAAATSDNTNAALFFKWYEATLKKAGMGCVVRAISERKTV</sequence>
<comment type="caution">
    <text evidence="7">The sequence shown here is derived from an EMBL/GenBank/DDBJ whole genome shotgun (WGS) entry which is preliminary data.</text>
</comment>
<keyword evidence="8" id="KW-1185">Reference proteome</keyword>
<evidence type="ECO:0000256" key="6">
    <source>
        <dbReference type="SAM" id="MobiDB-lite"/>
    </source>
</evidence>
<dbReference type="PANTHER" id="PTHR12644">
    <property type="entry name" value="ARP2/3 COMPLEX 16 KD SUBUNIT P16-ARC"/>
    <property type="match status" value="1"/>
</dbReference>
<dbReference type="EMBL" id="ADBJ01000025">
    <property type="protein sequence ID" value="EFA81679.1"/>
    <property type="molecule type" value="Genomic_DNA"/>
</dbReference>